<keyword evidence="2" id="KW-1185">Reference proteome</keyword>
<dbReference type="OrthoDB" id="4555937at2"/>
<evidence type="ECO:0000313" key="1">
    <source>
        <dbReference type="EMBL" id="GEM39923.1"/>
    </source>
</evidence>
<dbReference type="Proteomes" id="UP000321424">
    <property type="component" value="Unassembled WGS sequence"/>
</dbReference>
<accession>A0A511MGV5</accession>
<sequence>MNAAGVDRILDRCRYYREVCAISAYMREGGIFMRVGAVGGVRMPSTLGVRVREKLPCRGPVVVEFDRQSRAWWTMLTGFAGPHLSECEMFALLAASEAMVIPLGHEVRLPVPRDPIFRWLVDKPVDAFRPSPDDVVDAVLACKAMPETG</sequence>
<evidence type="ECO:0000313" key="2">
    <source>
        <dbReference type="Proteomes" id="UP000321424"/>
    </source>
</evidence>
<dbReference type="AlphaFoldDB" id="A0A511MGV5"/>
<proteinExistence type="predicted"/>
<comment type="caution">
    <text evidence="1">The sequence shown here is derived from an EMBL/GenBank/DDBJ whole genome shotgun (WGS) entry which is preliminary data.</text>
</comment>
<reference evidence="1 2" key="1">
    <citation type="submission" date="2019-07" db="EMBL/GenBank/DDBJ databases">
        <title>Whole genome shotgun sequence of Nocardia ninae NBRC 108245.</title>
        <authorList>
            <person name="Hosoyama A."/>
            <person name="Uohara A."/>
            <person name="Ohji S."/>
            <person name="Ichikawa N."/>
        </authorList>
    </citation>
    <scope>NUCLEOTIDE SEQUENCE [LARGE SCALE GENOMIC DNA]</scope>
    <source>
        <strain evidence="1 2">NBRC 108245</strain>
    </source>
</reference>
<dbReference type="RefSeq" id="WP_147134436.1">
    <property type="nucleotide sequence ID" value="NZ_BJXA01000030.1"/>
</dbReference>
<name>A0A511MGV5_9NOCA</name>
<gene>
    <name evidence="1" type="ORF">NN4_44420</name>
</gene>
<organism evidence="1 2">
    <name type="scientific">Nocardia ninae NBRC 108245</name>
    <dbReference type="NCBI Taxonomy" id="1210091"/>
    <lineage>
        <taxon>Bacteria</taxon>
        <taxon>Bacillati</taxon>
        <taxon>Actinomycetota</taxon>
        <taxon>Actinomycetes</taxon>
        <taxon>Mycobacteriales</taxon>
        <taxon>Nocardiaceae</taxon>
        <taxon>Nocardia</taxon>
    </lineage>
</organism>
<protein>
    <submittedName>
        <fullName evidence="1">Uncharacterized protein</fullName>
    </submittedName>
</protein>
<dbReference type="EMBL" id="BJXA01000030">
    <property type="protein sequence ID" value="GEM39923.1"/>
    <property type="molecule type" value="Genomic_DNA"/>
</dbReference>